<dbReference type="InterPro" id="IPR022249">
    <property type="entry name" value="DUF3772"/>
</dbReference>
<keyword evidence="3" id="KW-1003">Cell membrane</keyword>
<evidence type="ECO:0000256" key="6">
    <source>
        <dbReference type="ARBA" id="ARBA00023136"/>
    </source>
</evidence>
<dbReference type="GO" id="GO:0008381">
    <property type="term" value="F:mechanosensitive monoatomic ion channel activity"/>
    <property type="evidence" value="ECO:0007669"/>
    <property type="project" value="UniProtKB-ARBA"/>
</dbReference>
<dbReference type="InterPro" id="IPR052702">
    <property type="entry name" value="MscS-like_channel"/>
</dbReference>
<dbReference type="RefSeq" id="WP_312561075.1">
    <property type="nucleotide sequence ID" value="NZ_JAVSKO010000002.1"/>
</dbReference>
<dbReference type="GO" id="GO:0005886">
    <property type="term" value="C:plasma membrane"/>
    <property type="evidence" value="ECO:0007669"/>
    <property type="project" value="UniProtKB-SubCell"/>
</dbReference>
<dbReference type="InterPro" id="IPR010920">
    <property type="entry name" value="LSM_dom_sf"/>
</dbReference>
<evidence type="ECO:0000256" key="1">
    <source>
        <dbReference type="ARBA" id="ARBA00004651"/>
    </source>
</evidence>
<evidence type="ECO:0000313" key="13">
    <source>
        <dbReference type="Proteomes" id="UP001251948"/>
    </source>
</evidence>
<evidence type="ECO:0000259" key="9">
    <source>
        <dbReference type="Pfam" id="PF00924"/>
    </source>
</evidence>
<comment type="subcellular location">
    <subcellularLocation>
        <location evidence="1">Cell membrane</location>
        <topology evidence="1">Multi-pass membrane protein</topology>
    </subcellularLocation>
</comment>
<feature type="transmembrane region" description="Helical" evidence="7">
    <location>
        <begin position="297"/>
        <end position="314"/>
    </location>
</feature>
<keyword evidence="8" id="KW-0732">Signal</keyword>
<dbReference type="Gene3D" id="3.30.70.100">
    <property type="match status" value="1"/>
</dbReference>
<evidence type="ECO:0000256" key="8">
    <source>
        <dbReference type="SAM" id="SignalP"/>
    </source>
</evidence>
<keyword evidence="5 7" id="KW-1133">Transmembrane helix</keyword>
<dbReference type="InterPro" id="IPR011014">
    <property type="entry name" value="MscS_channel_TM-2"/>
</dbReference>
<organism evidence="12 13">
    <name type="scientific">Stenotrophomonas maltophilia</name>
    <name type="common">Pseudomonas maltophilia</name>
    <name type="synonym">Xanthomonas maltophilia</name>
    <dbReference type="NCBI Taxonomy" id="40324"/>
    <lineage>
        <taxon>Bacteria</taxon>
        <taxon>Pseudomonadati</taxon>
        <taxon>Pseudomonadota</taxon>
        <taxon>Gammaproteobacteria</taxon>
        <taxon>Lysobacterales</taxon>
        <taxon>Lysobacteraceae</taxon>
        <taxon>Stenotrophomonas</taxon>
        <taxon>Stenotrophomonas maltophilia group</taxon>
    </lineage>
</organism>
<accession>A0AAJ2MUK2</accession>
<dbReference type="Proteomes" id="UP001251948">
    <property type="component" value="Unassembled WGS sequence"/>
</dbReference>
<feature type="transmembrane region" description="Helical" evidence="7">
    <location>
        <begin position="597"/>
        <end position="616"/>
    </location>
</feature>
<dbReference type="EMBL" id="JAVSKO010000002">
    <property type="protein sequence ID" value="MDT3467607.1"/>
    <property type="molecule type" value="Genomic_DNA"/>
</dbReference>
<dbReference type="InterPro" id="IPR023408">
    <property type="entry name" value="MscS_beta-dom_sf"/>
</dbReference>
<dbReference type="InterPro" id="IPR006685">
    <property type="entry name" value="MscS_channel_2nd"/>
</dbReference>
<feature type="chain" id="PRO_5042469274" evidence="8">
    <location>
        <begin position="35"/>
        <end position="809"/>
    </location>
</feature>
<dbReference type="Pfam" id="PF21082">
    <property type="entry name" value="MS_channel_3rd"/>
    <property type="match status" value="1"/>
</dbReference>
<feature type="signal peptide" evidence="8">
    <location>
        <begin position="1"/>
        <end position="34"/>
    </location>
</feature>
<evidence type="ECO:0000256" key="2">
    <source>
        <dbReference type="ARBA" id="ARBA00008017"/>
    </source>
</evidence>
<evidence type="ECO:0000313" key="12">
    <source>
        <dbReference type="EMBL" id="MDT3467607.1"/>
    </source>
</evidence>
<dbReference type="PANTHER" id="PTHR30347:SF9">
    <property type="entry name" value="MINICONDUCTANCE MECHANOSENSITIVE CHANNEL MSCM"/>
    <property type="match status" value="1"/>
</dbReference>
<feature type="domain" description="Mechanosensitive ion channel MscS C-terminal" evidence="11">
    <location>
        <begin position="713"/>
        <end position="794"/>
    </location>
</feature>
<feature type="transmembrane region" description="Helical" evidence="7">
    <location>
        <begin position="420"/>
        <end position="442"/>
    </location>
</feature>
<feature type="domain" description="DUF3772" evidence="10">
    <location>
        <begin position="135"/>
        <end position="195"/>
    </location>
</feature>
<feature type="transmembrane region" description="Helical" evidence="7">
    <location>
        <begin position="448"/>
        <end position="469"/>
    </location>
</feature>
<comment type="caution">
    <text evidence="12">The sequence shown here is derived from an EMBL/GenBank/DDBJ whole genome shotgun (WGS) entry which is preliminary data.</text>
</comment>
<evidence type="ECO:0000259" key="10">
    <source>
        <dbReference type="Pfam" id="PF12607"/>
    </source>
</evidence>
<comment type="similarity">
    <text evidence="2">Belongs to the MscS (TC 1.A.23) family.</text>
</comment>
<feature type="domain" description="Mechanosensitive ion channel MscS" evidence="9">
    <location>
        <begin position="639"/>
        <end position="704"/>
    </location>
</feature>
<dbReference type="Pfam" id="PF12607">
    <property type="entry name" value="DUF3772"/>
    <property type="match status" value="1"/>
</dbReference>
<dbReference type="Gene3D" id="1.10.287.1260">
    <property type="match status" value="1"/>
</dbReference>
<sequence>MAGVSSFLRSIRARGPWLVLLLCSVFLLSAPVLAQDEDPTPKQQLADIDAKLKEVDRKRGDAAAIETLAMLSEDASKARRDAEALEKSLQPQLDRLDEQLAQLGTPAEGATEPPELAAQRRTLNKQRDGLAASVAQAKTSAVRAQQLATDIDQQRAAQRTEELGQKVASPLSPALWSKVAERLPIDIARVAPLAEQGRDAFVAGIRANGWGTPLLGLVAALVMMFPLRLWLRRLGRQFAASDRAPDGRLRRSGLAMWLLLVGTLLPGYAVVVFIASLNAIGAIAPRLQNVADGVQQATFAAAFIAALSACLLVPSRPSWRLLNLDDTAALKLRKYAWGAAALAWLSTVLVAIDRATRTSDVTTVALDGVIALTYLGLIMAMLVTLARLHRRQTAEAEAKLEAQADGQGPRTPVRRSSWLVLARVAGNIAVVAAIVATLLGYVNFAKFVNQQLIGGSIVVLAATLLFKFVDDLSTWMLNADSKVGQTILLSTGLSVSRLEQAGVLLSAMLRSLVVLVALLALAAPFGNVGTIVERIASLSNGIEINKDLTLQPGRIVTGVLVLLVGMGLTQLLQRWLTDTYLPKTELDLGARNSISTIAGYVGIILVGLWALTAMGLNLKNLALLVSALSVGIGFGLQAIIQNFVSGLILLAERPVKIGDWVKLGDQEGDIRRINVRSTEIQVGDRSTLIVPNSELITKTIRNMTMGNNQGRIQIQFAVPPSTDVGNLRQALLDAYTAHTNVLKQPAPTVYIDSIAGGQITMNSFAYVASPRQVYATRSDLYFSLLQILAERNIPLSTPTDIHITRDPQE</sequence>
<dbReference type="InterPro" id="IPR011066">
    <property type="entry name" value="MscS_channel_C_sf"/>
</dbReference>
<feature type="transmembrane region" description="Helical" evidence="7">
    <location>
        <begin position="210"/>
        <end position="231"/>
    </location>
</feature>
<reference evidence="12" key="1">
    <citation type="submission" date="2023-07" db="EMBL/GenBank/DDBJ databases">
        <title>Comparative genomics of clinical Stenotrophomonas maltophilia isolates reveals regions of diversity which correlate with colonization and persistence in vivo.</title>
        <authorList>
            <person name="Mcdaniel M.S."/>
            <person name="Swords W.E."/>
            <person name="Sumpter N.A."/>
            <person name="Lindgren N.R."/>
            <person name="Billiot C.E."/>
        </authorList>
    </citation>
    <scope>NUCLEOTIDE SEQUENCE</scope>
    <source>
        <strain evidence="12">Ism4</strain>
    </source>
</reference>
<dbReference type="Pfam" id="PF00924">
    <property type="entry name" value="MS_channel_2nd"/>
    <property type="match status" value="1"/>
</dbReference>
<feature type="transmembrane region" description="Helical" evidence="7">
    <location>
        <begin position="622"/>
        <end position="650"/>
    </location>
</feature>
<keyword evidence="4 7" id="KW-0812">Transmembrane</keyword>
<dbReference type="PANTHER" id="PTHR30347">
    <property type="entry name" value="POTASSIUM CHANNEL RELATED"/>
    <property type="match status" value="1"/>
</dbReference>
<protein>
    <submittedName>
        <fullName evidence="12">DUF3772 domain-containing protein</fullName>
    </submittedName>
</protein>
<evidence type="ECO:0000256" key="5">
    <source>
        <dbReference type="ARBA" id="ARBA00022989"/>
    </source>
</evidence>
<keyword evidence="6 7" id="KW-0472">Membrane</keyword>
<evidence type="ECO:0000256" key="3">
    <source>
        <dbReference type="ARBA" id="ARBA00022475"/>
    </source>
</evidence>
<gene>
    <name evidence="12" type="ORF">ROV92_06305</name>
</gene>
<dbReference type="InterPro" id="IPR049278">
    <property type="entry name" value="MS_channel_C"/>
</dbReference>
<dbReference type="SUPFAM" id="SSF82861">
    <property type="entry name" value="Mechanosensitive channel protein MscS (YggB), transmembrane region"/>
    <property type="match status" value="1"/>
</dbReference>
<feature type="transmembrane region" description="Helical" evidence="7">
    <location>
        <begin position="252"/>
        <end position="277"/>
    </location>
</feature>
<feature type="transmembrane region" description="Helical" evidence="7">
    <location>
        <begin position="335"/>
        <end position="352"/>
    </location>
</feature>
<feature type="transmembrane region" description="Helical" evidence="7">
    <location>
        <begin position="364"/>
        <end position="385"/>
    </location>
</feature>
<dbReference type="Gene3D" id="2.30.30.60">
    <property type="match status" value="1"/>
</dbReference>
<evidence type="ECO:0000256" key="7">
    <source>
        <dbReference type="SAM" id="Phobius"/>
    </source>
</evidence>
<evidence type="ECO:0000256" key="4">
    <source>
        <dbReference type="ARBA" id="ARBA00022692"/>
    </source>
</evidence>
<dbReference type="SUPFAM" id="SSF82689">
    <property type="entry name" value="Mechanosensitive channel protein MscS (YggB), C-terminal domain"/>
    <property type="match status" value="1"/>
</dbReference>
<dbReference type="AlphaFoldDB" id="A0AAJ2MUK2"/>
<dbReference type="SUPFAM" id="SSF50182">
    <property type="entry name" value="Sm-like ribonucleoproteins"/>
    <property type="match status" value="1"/>
</dbReference>
<feature type="transmembrane region" description="Helical" evidence="7">
    <location>
        <begin position="555"/>
        <end position="576"/>
    </location>
</feature>
<proteinExistence type="inferred from homology"/>
<name>A0AAJ2MUK2_STEMA</name>
<evidence type="ECO:0000259" key="11">
    <source>
        <dbReference type="Pfam" id="PF21082"/>
    </source>
</evidence>